<dbReference type="GO" id="GO:0006261">
    <property type="term" value="P:DNA-templated DNA replication"/>
    <property type="evidence" value="ECO:0007669"/>
    <property type="project" value="TreeGrafter"/>
</dbReference>
<dbReference type="SUPFAM" id="SSF48019">
    <property type="entry name" value="post-AAA+ oligomerization domain-like"/>
    <property type="match status" value="1"/>
</dbReference>
<dbReference type="OrthoDB" id="761538at2759"/>
<dbReference type="Gene3D" id="1.20.272.10">
    <property type="match status" value="1"/>
</dbReference>
<dbReference type="SUPFAM" id="SSF52540">
    <property type="entry name" value="P-loop containing nucleoside triphosphate hydrolases"/>
    <property type="match status" value="1"/>
</dbReference>
<dbReference type="PANTHER" id="PTHR11669">
    <property type="entry name" value="REPLICATION FACTOR C / DNA POLYMERASE III GAMMA-TAU SUBUNIT"/>
    <property type="match status" value="1"/>
</dbReference>
<evidence type="ECO:0000313" key="4">
    <source>
        <dbReference type="EMBL" id="QDZ25653.1"/>
    </source>
</evidence>
<dbReference type="InterPro" id="IPR050238">
    <property type="entry name" value="DNA_Rep/Repair_Clamp_Loader"/>
</dbReference>
<evidence type="ECO:0000259" key="3">
    <source>
        <dbReference type="SMART" id="SM00382"/>
    </source>
</evidence>
<dbReference type="Pfam" id="PF21960">
    <property type="entry name" value="RCF1-5-like_lid"/>
    <property type="match status" value="1"/>
</dbReference>
<dbReference type="FunFam" id="1.20.272.10:FF:000002">
    <property type="entry name" value="Replication factor C subunit 3"/>
    <property type="match status" value="1"/>
</dbReference>
<protein>
    <submittedName>
        <fullName evidence="4">P-loop-containing nucleoside triphosphate hydrolase</fullName>
    </submittedName>
</protein>
<dbReference type="GO" id="GO:0003677">
    <property type="term" value="F:DNA binding"/>
    <property type="evidence" value="ECO:0007669"/>
    <property type="project" value="InterPro"/>
</dbReference>
<keyword evidence="4" id="KW-0378">Hydrolase</keyword>
<dbReference type="Proteomes" id="UP000316726">
    <property type="component" value="Chromosome 18"/>
</dbReference>
<dbReference type="GO" id="GO:0016787">
    <property type="term" value="F:hydrolase activity"/>
    <property type="evidence" value="ECO:0007669"/>
    <property type="project" value="UniProtKB-KW"/>
</dbReference>
<dbReference type="STRING" id="1764295.A0A5B8MYF9"/>
<dbReference type="Pfam" id="PF22534">
    <property type="entry name" value="RFC_C"/>
    <property type="match status" value="1"/>
</dbReference>
<evidence type="ECO:0000256" key="1">
    <source>
        <dbReference type="ARBA" id="ARBA00002386"/>
    </source>
</evidence>
<organism evidence="4 5">
    <name type="scientific">Chloropicon primus</name>
    <dbReference type="NCBI Taxonomy" id="1764295"/>
    <lineage>
        <taxon>Eukaryota</taxon>
        <taxon>Viridiplantae</taxon>
        <taxon>Chlorophyta</taxon>
        <taxon>Chloropicophyceae</taxon>
        <taxon>Chloropicales</taxon>
        <taxon>Chloropicaceae</taxon>
        <taxon>Chloropicon</taxon>
    </lineage>
</organism>
<name>A0A5B8MYF9_9CHLO</name>
<dbReference type="Gene3D" id="1.10.8.60">
    <property type="match status" value="1"/>
</dbReference>
<keyword evidence="5" id="KW-1185">Reference proteome</keyword>
<dbReference type="GO" id="GO:0006281">
    <property type="term" value="P:DNA repair"/>
    <property type="evidence" value="ECO:0007669"/>
    <property type="project" value="TreeGrafter"/>
</dbReference>
<dbReference type="EMBL" id="CP031051">
    <property type="protein sequence ID" value="QDZ25653.1"/>
    <property type="molecule type" value="Genomic_DNA"/>
</dbReference>
<dbReference type="InterPro" id="IPR008921">
    <property type="entry name" value="DNA_pol3_clamp-load_cplx_C"/>
</dbReference>
<evidence type="ECO:0000313" key="5">
    <source>
        <dbReference type="Proteomes" id="UP000316726"/>
    </source>
</evidence>
<reference evidence="4 5" key="1">
    <citation type="submission" date="2018-07" db="EMBL/GenBank/DDBJ databases">
        <title>The complete nuclear genome of the prasinophyte Chloropicon primus (CCMP1205).</title>
        <authorList>
            <person name="Pombert J.-F."/>
            <person name="Otis C."/>
            <person name="Turmel M."/>
            <person name="Lemieux C."/>
        </authorList>
    </citation>
    <scope>NUCLEOTIDE SEQUENCE [LARGE SCALE GENOMIC DNA]</scope>
    <source>
        <strain evidence="4 5">CCMP1205</strain>
    </source>
</reference>
<evidence type="ECO:0000256" key="2">
    <source>
        <dbReference type="ARBA" id="ARBA00022705"/>
    </source>
</evidence>
<dbReference type="GO" id="GO:0005663">
    <property type="term" value="C:DNA replication factor C complex"/>
    <property type="evidence" value="ECO:0007669"/>
    <property type="project" value="TreeGrafter"/>
</dbReference>
<dbReference type="SMART" id="SM00382">
    <property type="entry name" value="AAA"/>
    <property type="match status" value="1"/>
</dbReference>
<keyword evidence="2" id="KW-0235">DNA replication</keyword>
<dbReference type="PANTHER" id="PTHR11669:SF1">
    <property type="entry name" value="REPLICATION FACTOR C SUBUNIT 3"/>
    <property type="match status" value="1"/>
</dbReference>
<accession>A0A5B8MYF9</accession>
<dbReference type="Pfam" id="PF13177">
    <property type="entry name" value="DNA_pol3_delta2"/>
    <property type="match status" value="1"/>
</dbReference>
<dbReference type="CDD" id="cd00009">
    <property type="entry name" value="AAA"/>
    <property type="match status" value="1"/>
</dbReference>
<proteinExistence type="predicted"/>
<comment type="function">
    <text evidence="1">May be involved in DNA replication and thus regulate cell proliferation.</text>
</comment>
<dbReference type="InterPro" id="IPR027417">
    <property type="entry name" value="P-loop_NTPase"/>
</dbReference>
<dbReference type="FunFam" id="1.10.8.60:FF:000030">
    <property type="entry name" value="replication factor C subunit 3"/>
    <property type="match status" value="1"/>
</dbReference>
<dbReference type="GO" id="GO:0003689">
    <property type="term" value="F:DNA clamp loader activity"/>
    <property type="evidence" value="ECO:0007669"/>
    <property type="project" value="TreeGrafter"/>
</dbReference>
<feature type="domain" description="AAA+ ATPase" evidence="3">
    <location>
        <begin position="34"/>
        <end position="221"/>
    </location>
</feature>
<gene>
    <name evidence="4" type="ORF">A3770_18p81710</name>
</gene>
<dbReference type="InterPro" id="IPR003593">
    <property type="entry name" value="AAA+_ATPase"/>
</dbReference>
<sequence>MSLWVDKHRPRSLDKLVVHSRQAKQLKKLVSAGDCPHLLFYGPSGAGKKTLCLATLRELFGPGAEKLKTEQKTWQIQLPTRKIEVELATVSSNYHLELSPSEAGRRDVHVVQEVIKEMAKTKSSNAMFQEQSNMFGAAKGQQGSQEKKKGEAPKSVKCTYKVLLINEVDRLTSHAQHALRRTMEKYSKQCRLVMTCTNLSKVIDPVQSRCVCVRVKAPKQGEMKSLVAQVAEKERLTLPETLAERIAEGSNRSMRRALLMLETCKINRYPFEENQEIQLPEWELFIKEIAQSILKEQTPKSLFQVREMLYKLLVNCVPADLIFAKLAQELMCKLDDELKYEIVKMAATFEHRLRLGTKPIIHLEAFVAKFMSSYKEWSIRIFG</sequence>
<dbReference type="AlphaFoldDB" id="A0A5B8MYF9"/>
<dbReference type="Gene3D" id="3.40.50.300">
    <property type="entry name" value="P-loop containing nucleotide triphosphate hydrolases"/>
    <property type="match status" value="1"/>
</dbReference>
<dbReference type="GO" id="GO:0005634">
    <property type="term" value="C:nucleus"/>
    <property type="evidence" value="ECO:0007669"/>
    <property type="project" value="TreeGrafter"/>
</dbReference>